<protein>
    <recommendedName>
        <fullName evidence="5">Alpha-amylase</fullName>
        <ecNumber evidence="5">3.2.1.1</ecNumber>
    </recommendedName>
</protein>
<evidence type="ECO:0000259" key="7">
    <source>
        <dbReference type="SMART" id="SM00642"/>
    </source>
</evidence>
<dbReference type="Gene3D" id="2.60.40.1180">
    <property type="entry name" value="Golgi alpha-mannosidase II"/>
    <property type="match status" value="1"/>
</dbReference>
<dbReference type="Proteomes" id="UP000063781">
    <property type="component" value="Chromosome"/>
</dbReference>
<dbReference type="InterPro" id="IPR013780">
    <property type="entry name" value="Glyco_hydro_b"/>
</dbReference>
<proteinExistence type="inferred from homology"/>
<dbReference type="SMART" id="SM00642">
    <property type="entry name" value="Aamy"/>
    <property type="match status" value="1"/>
</dbReference>
<dbReference type="RefSeq" id="WP_067630468.1">
    <property type="nucleotide sequence ID" value="NZ_CP013213.1"/>
</dbReference>
<feature type="signal peptide" evidence="6">
    <location>
        <begin position="1"/>
        <end position="20"/>
    </location>
</feature>
<evidence type="ECO:0000256" key="6">
    <source>
        <dbReference type="SAM" id="SignalP"/>
    </source>
</evidence>
<dbReference type="Gene3D" id="3.90.400.10">
    <property type="entry name" value="Oligo-1,6-glucosidase, Domain 2"/>
    <property type="match status" value="1"/>
</dbReference>
<dbReference type="InterPro" id="IPR017853">
    <property type="entry name" value="GH"/>
</dbReference>
<evidence type="ECO:0000256" key="2">
    <source>
        <dbReference type="ARBA" id="ARBA00022801"/>
    </source>
</evidence>
<evidence type="ECO:0000313" key="9">
    <source>
        <dbReference type="Proteomes" id="UP000063781"/>
    </source>
</evidence>
<dbReference type="PANTHER" id="PTHR10357:SF179">
    <property type="entry name" value="NEUTRAL AND BASIC AMINO ACID TRANSPORT PROTEIN RBAT"/>
    <property type="match status" value="1"/>
</dbReference>
<dbReference type="GO" id="GO:0009313">
    <property type="term" value="P:oligosaccharide catabolic process"/>
    <property type="evidence" value="ECO:0007669"/>
    <property type="project" value="TreeGrafter"/>
</dbReference>
<dbReference type="Pfam" id="PF00128">
    <property type="entry name" value="Alpha-amylase"/>
    <property type="match status" value="1"/>
</dbReference>
<dbReference type="GO" id="GO:0004556">
    <property type="term" value="F:alpha-amylase activity"/>
    <property type="evidence" value="ECO:0007669"/>
    <property type="project" value="UniProtKB-UniRule"/>
</dbReference>
<comment type="similarity">
    <text evidence="1 4">Belongs to the glycosyl hydrolase 13 family.</text>
</comment>
<dbReference type="PANTHER" id="PTHR10357">
    <property type="entry name" value="ALPHA-AMYLASE FAMILY MEMBER"/>
    <property type="match status" value="1"/>
</dbReference>
<name>A0A0X8GYF2_9FIRM</name>
<dbReference type="Gene3D" id="3.20.20.80">
    <property type="entry name" value="Glycosidases"/>
    <property type="match status" value="1"/>
</dbReference>
<dbReference type="PRINTS" id="PR00110">
    <property type="entry name" value="ALPHAAMYLASE"/>
</dbReference>
<dbReference type="AlphaFoldDB" id="A0A0X8GYF2"/>
<dbReference type="InterPro" id="IPR045857">
    <property type="entry name" value="O16G_dom_2"/>
</dbReference>
<evidence type="ECO:0000256" key="4">
    <source>
        <dbReference type="RuleBase" id="RU003615"/>
    </source>
</evidence>
<keyword evidence="2 5" id="KW-0378">Hydrolase</keyword>
<keyword evidence="3 5" id="KW-0326">Glycosidase</keyword>
<dbReference type="InterPro" id="IPR056300">
    <property type="entry name" value="SusG-like_C"/>
</dbReference>
<dbReference type="GO" id="GO:0043169">
    <property type="term" value="F:cation binding"/>
    <property type="evidence" value="ECO:0007669"/>
    <property type="project" value="InterPro"/>
</dbReference>
<organism evidence="8 9">
    <name type="scientific">Erysipelothrix larvae</name>
    <dbReference type="NCBI Taxonomy" id="1514105"/>
    <lineage>
        <taxon>Bacteria</taxon>
        <taxon>Bacillati</taxon>
        <taxon>Bacillota</taxon>
        <taxon>Erysipelotrichia</taxon>
        <taxon>Erysipelotrichales</taxon>
        <taxon>Erysipelotrichaceae</taxon>
        <taxon>Erysipelothrix</taxon>
    </lineage>
</organism>
<dbReference type="PROSITE" id="PS51257">
    <property type="entry name" value="PROKAR_LIPOPROTEIN"/>
    <property type="match status" value="1"/>
</dbReference>
<feature type="domain" description="Glycosyl hydrolase family 13 catalytic" evidence="7">
    <location>
        <begin position="37"/>
        <end position="408"/>
    </location>
</feature>
<dbReference type="Pfam" id="PF23915">
    <property type="entry name" value="SusG_C"/>
    <property type="match status" value="1"/>
</dbReference>
<dbReference type="EMBL" id="CP013213">
    <property type="protein sequence ID" value="AMC92720.1"/>
    <property type="molecule type" value="Genomic_DNA"/>
</dbReference>
<evidence type="ECO:0000256" key="5">
    <source>
        <dbReference type="RuleBase" id="RU361134"/>
    </source>
</evidence>
<keyword evidence="6" id="KW-0732">Signal</keyword>
<dbReference type="InterPro" id="IPR006046">
    <property type="entry name" value="Alpha_amylase"/>
</dbReference>
<dbReference type="OrthoDB" id="9805159at2"/>
<evidence type="ECO:0000256" key="1">
    <source>
        <dbReference type="ARBA" id="ARBA00008061"/>
    </source>
</evidence>
<dbReference type="SUPFAM" id="SSF51445">
    <property type="entry name" value="(Trans)glycosidases"/>
    <property type="match status" value="1"/>
</dbReference>
<feature type="chain" id="PRO_5007066681" description="Alpha-amylase" evidence="6">
    <location>
        <begin position="21"/>
        <end position="500"/>
    </location>
</feature>
<evidence type="ECO:0000256" key="3">
    <source>
        <dbReference type="ARBA" id="ARBA00023295"/>
    </source>
</evidence>
<keyword evidence="9" id="KW-1185">Reference proteome</keyword>
<comment type="catalytic activity">
    <reaction evidence="5">
        <text>Endohydrolysis of (1-&gt;4)-alpha-D-glucosidic linkages in polysaccharides containing three or more (1-&gt;4)-alpha-linked D-glucose units.</text>
        <dbReference type="EC" id="3.2.1.1"/>
    </reaction>
</comment>
<evidence type="ECO:0000313" key="8">
    <source>
        <dbReference type="EMBL" id="AMC92720.1"/>
    </source>
</evidence>
<keyword evidence="5" id="KW-0119">Carbohydrate metabolism</keyword>
<dbReference type="STRING" id="1514105.AOC36_01570"/>
<dbReference type="EC" id="3.2.1.1" evidence="5"/>
<reference evidence="8 9" key="1">
    <citation type="submission" date="2015-10" db="EMBL/GenBank/DDBJ databases">
        <title>Erysipelothrix larvae sp. LV19 isolated from the larval gut of the rhinoceros beetle, Trypoxylus dichotomus.</title>
        <authorList>
            <person name="Lim S."/>
            <person name="Kim B.-C."/>
        </authorList>
    </citation>
    <scope>NUCLEOTIDE SEQUENCE [LARGE SCALE GENOMIC DNA]</scope>
    <source>
        <strain evidence="8 9">LV19</strain>
    </source>
</reference>
<dbReference type="KEGG" id="erl:AOC36_01570"/>
<sequence length="500" mass="56094">MKRLLSLILSILLLTGCASSSDELEYVKPEINSTYYQIFVGSFSDSDGDGIGDLNGIREKLDYIQYDLGANAIWLTPIHPSPTYHKYDVVDYYGVDEDFGTMEDFDALVDEMNERGMDLILDLVLNHTSSRHPWFLKAVSAQLNGTCDQTPECDFYNFSTTPQTGFARAGNDLYFEAVFWEGMPDLNLANETVRSEIQDIVGFWMDKGIKGFRLDATTHFFAENLEKNVEFLTWFNDIVKQERSDAYLVGEAWTSGSIVNRMFASGVDSFFNFDFSQQSGDIVKSIQRGQGNALANLVVNHTDTIQSFNEGALDAVFLSNHDNNRSAGYLSVNENYQRMAASTYLLMPGNVFIYYGEEIGMKGSGIDENKRLPMVWSTSDDAFIPNPPPNATQTNTLEKGVKEQLEDKTSLLMHYQRVVCVRNMYPQISRASVKVVDLGEESIYATQMDEIIVIHNFSDDSQTVKINGIEKVTLVDGTQSHSQNELTLGGWSSVVVTITQ</sequence>
<gene>
    <name evidence="8" type="ORF">AOC36_01570</name>
</gene>
<dbReference type="CDD" id="cd11316">
    <property type="entry name" value="AmyAc_bac2_AmyA"/>
    <property type="match status" value="1"/>
</dbReference>
<dbReference type="InterPro" id="IPR006047">
    <property type="entry name" value="GH13_cat_dom"/>
</dbReference>
<accession>A0A0X8GYF2</accession>